<dbReference type="InterPro" id="IPR021109">
    <property type="entry name" value="Peptidase_aspartic_dom_sf"/>
</dbReference>
<sequence>MKSSTEAEKCKAVLYIIGEEGRKIHNTWTLSEEERDKVQPLLKKFKEYCTPRNNTTLERYKFNSRVQKPDETVDQFVVDLRQMAKTCQFGVLEEDMVRDRIVVGIYSKTMKERLLRESDLTFKIALDLCRAAEQSKSGLAVMDEKVGAAAVDALRKQKLDKSFKNKKASNEKCKKCLLSHPPRKCPAFGKKCLGCGKYNHFRKACRTESKKKKLHQVDKDYCESDYSESDLEEHFQVGEVTKKSKDSDKETEWKINLGINGKNTLTVKVDTGAQVNVISKREVNRLGAKIRSCNDRQTSYSGDPIPVEGQIELVCKYKKQQKKMKFVVTSQNEAQTIIGLKSSVDLKLIKKLDAVQQNKSLEALLRQYNDTFGELGKMKTEYAMKVKDDVEPIVSTARKIPYAQREKVLNELKRMEKLEVIVKEDGPTEWVNPIIVVNKPNGQVRICMDPQRLNQALKREYYQIPTVEEISSKMTGACYYSKLDASSGF</sequence>
<dbReference type="Pfam" id="PF13975">
    <property type="entry name" value="gag-asp_proteas"/>
    <property type="match status" value="1"/>
</dbReference>
<proteinExistence type="predicted"/>
<dbReference type="PANTHER" id="PTHR37984">
    <property type="entry name" value="PROTEIN CBG26694"/>
    <property type="match status" value="1"/>
</dbReference>
<accession>A0AAV4D8Q4</accession>
<dbReference type="SUPFAM" id="SSF56672">
    <property type="entry name" value="DNA/RNA polymerases"/>
    <property type="match status" value="1"/>
</dbReference>
<dbReference type="InterPro" id="IPR043502">
    <property type="entry name" value="DNA/RNA_pol_sf"/>
</dbReference>
<protein>
    <submittedName>
        <fullName evidence="1">Transposon ty3-i Gag-Pol polyprotein</fullName>
    </submittedName>
</protein>
<dbReference type="PANTHER" id="PTHR37984:SF9">
    <property type="entry name" value="INTEGRASE CATALYTIC DOMAIN-CONTAINING PROTEIN"/>
    <property type="match status" value="1"/>
</dbReference>
<evidence type="ECO:0000313" key="2">
    <source>
        <dbReference type="Proteomes" id="UP000735302"/>
    </source>
</evidence>
<gene>
    <name evidence="1" type="ORF">PoB_006685500</name>
</gene>
<dbReference type="Gene3D" id="3.30.70.270">
    <property type="match status" value="1"/>
</dbReference>
<dbReference type="Gene3D" id="2.40.70.10">
    <property type="entry name" value="Acid Proteases"/>
    <property type="match status" value="1"/>
</dbReference>
<keyword evidence="2" id="KW-1185">Reference proteome</keyword>
<dbReference type="InterPro" id="IPR050951">
    <property type="entry name" value="Retrovirus_Pol_polyprotein"/>
</dbReference>
<evidence type="ECO:0000313" key="1">
    <source>
        <dbReference type="EMBL" id="GFO40350.1"/>
    </source>
</evidence>
<dbReference type="FunFam" id="3.10.10.10:FF:000003">
    <property type="entry name" value="Retrovirus-related Pol polyprotein from transposon 297-like Protein"/>
    <property type="match status" value="1"/>
</dbReference>
<dbReference type="Gene3D" id="3.10.10.10">
    <property type="entry name" value="HIV Type 1 Reverse Transcriptase, subunit A, domain 1"/>
    <property type="match status" value="1"/>
</dbReference>
<dbReference type="AlphaFoldDB" id="A0AAV4D8Q4"/>
<organism evidence="1 2">
    <name type="scientific">Plakobranchus ocellatus</name>
    <dbReference type="NCBI Taxonomy" id="259542"/>
    <lineage>
        <taxon>Eukaryota</taxon>
        <taxon>Metazoa</taxon>
        <taxon>Spiralia</taxon>
        <taxon>Lophotrochozoa</taxon>
        <taxon>Mollusca</taxon>
        <taxon>Gastropoda</taxon>
        <taxon>Heterobranchia</taxon>
        <taxon>Euthyneura</taxon>
        <taxon>Panpulmonata</taxon>
        <taxon>Sacoglossa</taxon>
        <taxon>Placobranchoidea</taxon>
        <taxon>Plakobranchidae</taxon>
        <taxon>Plakobranchus</taxon>
    </lineage>
</organism>
<reference evidence="1 2" key="1">
    <citation type="journal article" date="2021" name="Elife">
        <title>Chloroplast acquisition without the gene transfer in kleptoplastic sea slugs, Plakobranchus ocellatus.</title>
        <authorList>
            <person name="Maeda T."/>
            <person name="Takahashi S."/>
            <person name="Yoshida T."/>
            <person name="Shimamura S."/>
            <person name="Takaki Y."/>
            <person name="Nagai Y."/>
            <person name="Toyoda A."/>
            <person name="Suzuki Y."/>
            <person name="Arimoto A."/>
            <person name="Ishii H."/>
            <person name="Satoh N."/>
            <person name="Nishiyama T."/>
            <person name="Hasebe M."/>
            <person name="Maruyama T."/>
            <person name="Minagawa J."/>
            <person name="Obokata J."/>
            <person name="Shigenobu S."/>
        </authorList>
    </citation>
    <scope>NUCLEOTIDE SEQUENCE [LARGE SCALE GENOMIC DNA]</scope>
</reference>
<dbReference type="InterPro" id="IPR043128">
    <property type="entry name" value="Rev_trsase/Diguanyl_cyclase"/>
</dbReference>
<dbReference type="Proteomes" id="UP000735302">
    <property type="component" value="Unassembled WGS sequence"/>
</dbReference>
<name>A0AAV4D8Q4_9GAST</name>
<dbReference type="EMBL" id="BLXT01007613">
    <property type="protein sequence ID" value="GFO40350.1"/>
    <property type="molecule type" value="Genomic_DNA"/>
</dbReference>
<comment type="caution">
    <text evidence="1">The sequence shown here is derived from an EMBL/GenBank/DDBJ whole genome shotgun (WGS) entry which is preliminary data.</text>
</comment>